<feature type="repeat" description="Hemopexin" evidence="12">
    <location>
        <begin position="405"/>
        <end position="452"/>
    </location>
</feature>
<dbReference type="InterPro" id="IPR000585">
    <property type="entry name" value="Hemopexin-like_dom"/>
</dbReference>
<comment type="similarity">
    <text evidence="1">Belongs to the peptidase M10A family.</text>
</comment>
<feature type="binding site" evidence="11">
    <location>
        <position position="193"/>
    </location>
    <ligand>
        <name>Zn(2+)</name>
        <dbReference type="ChEBI" id="CHEBI:29105"/>
        <label>1</label>
    </ligand>
</feature>
<dbReference type="Pfam" id="PF01471">
    <property type="entry name" value="PG_binding_1"/>
    <property type="match status" value="1"/>
</dbReference>
<reference evidence="16" key="1">
    <citation type="journal article" date="2023" name="Mol. Biol. Evol.">
        <title>Third-Generation Sequencing Reveals the Adaptive Role of the Epigenome in Three Deep-Sea Polychaetes.</title>
        <authorList>
            <person name="Perez M."/>
            <person name="Aroh O."/>
            <person name="Sun Y."/>
            <person name="Lan Y."/>
            <person name="Juniper S.K."/>
            <person name="Young C.R."/>
            <person name="Angers B."/>
            <person name="Qian P.Y."/>
        </authorList>
    </citation>
    <scope>NUCLEOTIDE SEQUENCE</scope>
    <source>
        <strain evidence="16">P08H-3</strain>
    </source>
</reference>
<feature type="region of interest" description="Disordered" evidence="13">
    <location>
        <begin position="290"/>
        <end position="313"/>
    </location>
</feature>
<feature type="binding site" evidence="11">
    <location>
        <position position="181"/>
    </location>
    <ligand>
        <name>Ca(2+)</name>
        <dbReference type="ChEBI" id="CHEBI:29108"/>
        <label>2</label>
    </ligand>
</feature>
<keyword evidence="17" id="KW-1185">Reference proteome</keyword>
<dbReference type="GO" id="GO:0008270">
    <property type="term" value="F:zinc ion binding"/>
    <property type="evidence" value="ECO:0007669"/>
    <property type="project" value="InterPro"/>
</dbReference>
<dbReference type="InterPro" id="IPR006026">
    <property type="entry name" value="Peptidase_Metallo"/>
</dbReference>
<name>A0AAD9K7B6_9ANNE</name>
<dbReference type="GO" id="GO:0030198">
    <property type="term" value="P:extracellular matrix organization"/>
    <property type="evidence" value="ECO:0007669"/>
    <property type="project" value="TreeGrafter"/>
</dbReference>
<evidence type="ECO:0000256" key="12">
    <source>
        <dbReference type="PROSITE-ProRule" id="PRU01011"/>
    </source>
</evidence>
<dbReference type="Pfam" id="PF00045">
    <property type="entry name" value="Hemopexin"/>
    <property type="match status" value="2"/>
</dbReference>
<dbReference type="InterPro" id="IPR033739">
    <property type="entry name" value="M10A_MMP"/>
</dbReference>
<dbReference type="PANTHER" id="PTHR10201">
    <property type="entry name" value="MATRIX METALLOPROTEINASE"/>
    <property type="match status" value="1"/>
</dbReference>
<keyword evidence="4" id="KW-0677">Repeat</keyword>
<dbReference type="CDD" id="cd04278">
    <property type="entry name" value="ZnMc_MMP"/>
    <property type="match status" value="1"/>
</dbReference>
<dbReference type="Gene3D" id="3.40.390.10">
    <property type="entry name" value="Collagenase (Catalytic Domain)"/>
    <property type="match status" value="1"/>
</dbReference>
<feature type="binding site" evidence="11">
    <location>
        <position position="368"/>
    </location>
    <ligand>
        <name>Ca(2+)</name>
        <dbReference type="ChEBI" id="CHEBI:29108"/>
        <label>5</label>
    </ligand>
</feature>
<feature type="binding site" evidence="11">
    <location>
        <position position="200"/>
    </location>
    <ligand>
        <name>Ca(2+)</name>
        <dbReference type="ChEBI" id="CHEBI:29108"/>
        <label>3</label>
    </ligand>
</feature>
<dbReference type="InterPro" id="IPR021190">
    <property type="entry name" value="Pept_M10A"/>
</dbReference>
<dbReference type="InterPro" id="IPR036375">
    <property type="entry name" value="Hemopexin-like_dom_sf"/>
</dbReference>
<evidence type="ECO:0000256" key="11">
    <source>
        <dbReference type="PIRSR" id="PIRSR621190-2"/>
    </source>
</evidence>
<feature type="repeat" description="Hemopexin" evidence="12">
    <location>
        <begin position="453"/>
        <end position="500"/>
    </location>
</feature>
<feature type="compositionally biased region" description="Low complexity" evidence="13">
    <location>
        <begin position="290"/>
        <end position="302"/>
    </location>
</feature>
<feature type="binding site" evidence="11">
    <location>
        <position position="201"/>
    </location>
    <ligand>
        <name>Ca(2+)</name>
        <dbReference type="ChEBI" id="CHEBI:29108"/>
        <label>3</label>
    </ligand>
</feature>
<evidence type="ECO:0000256" key="14">
    <source>
        <dbReference type="SAM" id="SignalP"/>
    </source>
</evidence>
<dbReference type="CDD" id="cd00094">
    <property type="entry name" value="HX"/>
    <property type="match status" value="1"/>
</dbReference>
<gene>
    <name evidence="16" type="ORF">LSH36_41g12006</name>
</gene>
<dbReference type="PROSITE" id="PS51642">
    <property type="entry name" value="HEMOPEXIN_2"/>
    <property type="match status" value="2"/>
</dbReference>
<feature type="binding site" evidence="11">
    <location>
        <position position="259"/>
    </location>
    <ligand>
        <name>Zn(2+)</name>
        <dbReference type="ChEBI" id="CHEBI:29105"/>
        <label>2</label>
        <note>catalytic</note>
    </ligand>
</feature>
<feature type="binding site" evidence="10">
    <location>
        <position position="245"/>
    </location>
    <ligand>
        <name>Zn(2+)</name>
        <dbReference type="ChEBI" id="CHEBI:29105"/>
        <label>2</label>
        <note>catalytic</note>
    </ligand>
</feature>
<evidence type="ECO:0000256" key="5">
    <source>
        <dbReference type="ARBA" id="ARBA00022801"/>
    </source>
</evidence>
<feature type="signal peptide" evidence="14">
    <location>
        <begin position="1"/>
        <end position="25"/>
    </location>
</feature>
<protein>
    <recommendedName>
        <fullName evidence="15">Peptidase metallopeptidase domain-containing protein</fullName>
    </recommendedName>
</protein>
<dbReference type="InterPro" id="IPR001818">
    <property type="entry name" value="Pept_M10_metallopeptidase"/>
</dbReference>
<feature type="binding site" evidence="11">
    <location>
        <position position="218"/>
    </location>
    <ligand>
        <name>Zn(2+)</name>
        <dbReference type="ChEBI" id="CHEBI:29105"/>
        <label>1</label>
    </ligand>
</feature>
<feature type="binding site" evidence="11">
    <location>
        <position position="223"/>
    </location>
    <ligand>
        <name>Ca(2+)</name>
        <dbReference type="ChEBI" id="CHEBI:29108"/>
        <label>3</label>
    </ligand>
</feature>
<evidence type="ECO:0000256" key="1">
    <source>
        <dbReference type="ARBA" id="ARBA00010370"/>
    </source>
</evidence>
<dbReference type="PRINTS" id="PR00138">
    <property type="entry name" value="MATRIXIN"/>
</dbReference>
<dbReference type="GO" id="GO:0030574">
    <property type="term" value="P:collagen catabolic process"/>
    <property type="evidence" value="ECO:0007669"/>
    <property type="project" value="TreeGrafter"/>
</dbReference>
<dbReference type="GO" id="GO:0031012">
    <property type="term" value="C:extracellular matrix"/>
    <property type="evidence" value="ECO:0007669"/>
    <property type="project" value="InterPro"/>
</dbReference>
<feature type="binding site" evidence="11">
    <location>
        <position position="223"/>
    </location>
    <ligand>
        <name>Ca(2+)</name>
        <dbReference type="ChEBI" id="CHEBI:29108"/>
        <label>1</label>
    </ligand>
</feature>
<comment type="cofactor">
    <cofactor evidence="11">
        <name>Zn(2+)</name>
        <dbReference type="ChEBI" id="CHEBI:29105"/>
    </cofactor>
    <text evidence="11">Binds 2 Zn(2+) ions per subunit.</text>
</comment>
<dbReference type="SUPFAM" id="SSF47090">
    <property type="entry name" value="PGBD-like"/>
    <property type="match status" value="1"/>
</dbReference>
<dbReference type="SMART" id="SM00120">
    <property type="entry name" value="HX"/>
    <property type="match status" value="4"/>
</dbReference>
<dbReference type="FunFam" id="3.40.390.10:FF:000068">
    <property type="entry name" value="Predicted protein"/>
    <property type="match status" value="1"/>
</dbReference>
<feature type="active site" evidence="9">
    <location>
        <position position="242"/>
    </location>
</feature>
<keyword evidence="14" id="KW-0732">Signal</keyword>
<feature type="binding site" evidence="11">
    <location>
        <position position="322"/>
    </location>
    <ligand>
        <name>Ca(2+)</name>
        <dbReference type="ChEBI" id="CHEBI:29108"/>
        <label>5</label>
    </ligand>
</feature>
<evidence type="ECO:0000256" key="10">
    <source>
        <dbReference type="PIRSR" id="PIRSR001191-2"/>
    </source>
</evidence>
<keyword evidence="11" id="KW-0106">Calcium</keyword>
<proteinExistence type="inferred from homology"/>
<feature type="binding site" evidence="11">
    <location>
        <position position="191"/>
    </location>
    <ligand>
        <name>Zn(2+)</name>
        <dbReference type="ChEBI" id="CHEBI:29105"/>
        <label>1</label>
    </ligand>
</feature>
<evidence type="ECO:0000313" key="17">
    <source>
        <dbReference type="Proteomes" id="UP001208570"/>
    </source>
</evidence>
<feature type="binding site" evidence="11">
    <location>
        <position position="147"/>
    </location>
    <ligand>
        <name>Ca(2+)</name>
        <dbReference type="ChEBI" id="CHEBI:29108"/>
        <label>1</label>
    </ligand>
</feature>
<feature type="binding site" evidence="11">
    <location>
        <position position="411"/>
    </location>
    <ligand>
        <name>Ca(2+)</name>
        <dbReference type="ChEBI" id="CHEBI:29108"/>
        <label>5</label>
    </ligand>
</feature>
<dbReference type="GO" id="GO:0004222">
    <property type="term" value="F:metalloendopeptidase activity"/>
    <property type="evidence" value="ECO:0007669"/>
    <property type="project" value="InterPro"/>
</dbReference>
<keyword evidence="5" id="KW-0378">Hydrolase</keyword>
<dbReference type="EMBL" id="JAODUP010000041">
    <property type="protein sequence ID" value="KAK2166169.1"/>
    <property type="molecule type" value="Genomic_DNA"/>
</dbReference>
<dbReference type="InterPro" id="IPR018487">
    <property type="entry name" value="Hemopexin-like_repeat"/>
</dbReference>
<evidence type="ECO:0000256" key="6">
    <source>
        <dbReference type="ARBA" id="ARBA00022833"/>
    </source>
</evidence>
<dbReference type="AlphaFoldDB" id="A0AAD9K7B6"/>
<dbReference type="SUPFAM" id="SSF50923">
    <property type="entry name" value="Hemopexin-like domain"/>
    <property type="match status" value="1"/>
</dbReference>
<evidence type="ECO:0000259" key="15">
    <source>
        <dbReference type="SMART" id="SM00235"/>
    </source>
</evidence>
<feature type="binding site" evidence="11">
    <location>
        <position position="208"/>
    </location>
    <ligand>
        <name>Zn(2+)</name>
        <dbReference type="ChEBI" id="CHEBI:29105"/>
        <label>1</label>
    </ligand>
</feature>
<dbReference type="GO" id="GO:0005615">
    <property type="term" value="C:extracellular space"/>
    <property type="evidence" value="ECO:0007669"/>
    <property type="project" value="TreeGrafter"/>
</dbReference>
<feature type="chain" id="PRO_5041962319" description="Peptidase metallopeptidase domain-containing protein" evidence="14">
    <location>
        <begin position="26"/>
        <end position="509"/>
    </location>
</feature>
<feature type="binding site" evidence="10">
    <location>
        <position position="251"/>
    </location>
    <ligand>
        <name>Zn(2+)</name>
        <dbReference type="ChEBI" id="CHEBI:29105"/>
        <label>2</label>
        <note>catalytic</note>
    </ligand>
</feature>
<dbReference type="InterPro" id="IPR002477">
    <property type="entry name" value="Peptidoglycan-bd-like"/>
</dbReference>
<keyword evidence="6 10" id="KW-0862">Zinc</keyword>
<keyword evidence="7" id="KW-0482">Metalloprotease</keyword>
<feature type="binding site" evidence="10">
    <location>
        <position position="241"/>
    </location>
    <ligand>
        <name>Zn(2+)</name>
        <dbReference type="ChEBI" id="CHEBI:29105"/>
        <label>2</label>
        <note>catalytic</note>
    </ligand>
</feature>
<evidence type="ECO:0000256" key="13">
    <source>
        <dbReference type="SAM" id="MobiDB-lite"/>
    </source>
</evidence>
<dbReference type="Pfam" id="PF00413">
    <property type="entry name" value="Peptidase_M10"/>
    <property type="match status" value="1"/>
</dbReference>
<evidence type="ECO:0000313" key="16">
    <source>
        <dbReference type="EMBL" id="KAK2166169.1"/>
    </source>
</evidence>
<evidence type="ECO:0000256" key="2">
    <source>
        <dbReference type="ARBA" id="ARBA00022670"/>
    </source>
</evidence>
<dbReference type="SUPFAM" id="SSF55486">
    <property type="entry name" value="Metalloproteases ('zincins'), catalytic domain"/>
    <property type="match status" value="1"/>
</dbReference>
<accession>A0AAD9K7B6</accession>
<dbReference type="GO" id="GO:0006508">
    <property type="term" value="P:proteolysis"/>
    <property type="evidence" value="ECO:0007669"/>
    <property type="project" value="UniProtKB-KW"/>
</dbReference>
<keyword evidence="3 10" id="KW-0479">Metal-binding</keyword>
<dbReference type="PIRSF" id="PIRSF001191">
    <property type="entry name" value="Peptidase_M10A_matrix"/>
    <property type="match status" value="1"/>
</dbReference>
<evidence type="ECO:0000256" key="9">
    <source>
        <dbReference type="PIRSR" id="PIRSR001191-1"/>
    </source>
</evidence>
<feature type="binding site" evidence="11">
    <location>
        <position position="220"/>
    </location>
    <ligand>
        <name>Ca(2+)</name>
        <dbReference type="ChEBI" id="CHEBI:29108"/>
        <label>3</label>
    </ligand>
</feature>
<keyword evidence="2" id="KW-0645">Protease</keyword>
<evidence type="ECO:0000256" key="4">
    <source>
        <dbReference type="ARBA" id="ARBA00022737"/>
    </source>
</evidence>
<feature type="binding site" description="in inhibited form" evidence="11">
    <location>
        <position position="97"/>
    </location>
    <ligand>
        <name>Zn(2+)</name>
        <dbReference type="ChEBI" id="CHEBI:29105"/>
        <label>2</label>
        <note>catalytic</note>
    </ligand>
</feature>
<feature type="domain" description="Peptidase metallopeptidase" evidence="15">
    <location>
        <begin position="128"/>
        <end position="286"/>
    </location>
</feature>
<evidence type="ECO:0000256" key="7">
    <source>
        <dbReference type="ARBA" id="ARBA00023049"/>
    </source>
</evidence>
<dbReference type="InterPro" id="IPR024079">
    <property type="entry name" value="MetalloPept_cat_dom_sf"/>
</dbReference>
<dbReference type="PANTHER" id="PTHR10201:SF294">
    <property type="entry name" value="MATRIX METALLOPROTEINASE 16"/>
    <property type="match status" value="1"/>
</dbReference>
<dbReference type="Gene3D" id="2.110.10.10">
    <property type="entry name" value="Hemopexin-like domain"/>
    <property type="match status" value="1"/>
</dbReference>
<dbReference type="SMART" id="SM00235">
    <property type="entry name" value="ZnMc"/>
    <property type="match status" value="1"/>
</dbReference>
<evidence type="ECO:0000256" key="8">
    <source>
        <dbReference type="ARBA" id="ARBA00023145"/>
    </source>
</evidence>
<organism evidence="16 17">
    <name type="scientific">Paralvinella palmiformis</name>
    <dbReference type="NCBI Taxonomy" id="53620"/>
    <lineage>
        <taxon>Eukaryota</taxon>
        <taxon>Metazoa</taxon>
        <taxon>Spiralia</taxon>
        <taxon>Lophotrochozoa</taxon>
        <taxon>Annelida</taxon>
        <taxon>Polychaeta</taxon>
        <taxon>Sedentaria</taxon>
        <taxon>Canalipalpata</taxon>
        <taxon>Terebellida</taxon>
        <taxon>Terebelliformia</taxon>
        <taxon>Alvinellidae</taxon>
        <taxon>Paralvinella</taxon>
    </lineage>
</organism>
<dbReference type="InterPro" id="IPR036365">
    <property type="entry name" value="PGBD-like_sf"/>
</dbReference>
<sequence>MKTGKCNALPWILVNIIVVISLANGKTRTKPVGQKVKDIDPDLFLMRYGYLGEPPKGISHSPAARKEAIKNFQRMVGLKVTGLLDKSTRTKMAAPRCGMPDMVPPGSYLPPPGVALDPGTNPQNFYVPGYKWNKTDLTWMVHNFSPDLNTGSQRRAFYNALKYWSDVTPLTFNEVAATNADIKIKFARGEHGDGVGNAFDGPGGILAHAFYPENGDTHFDEDELWTQYTNDGTNLEIVAAHELGHALGLGHSNVPNALMAPYYQGYKENFQLHQDDIWAIQTLYGGATAAPTNPPLTTTTTTESPSGGDPNKDPCQTKFGAIFQGHDSRIYVINNKYIYRLNDLGLEEGYPKRLSKVYERAPYHTGAAAYSWRTRFTYLFKGKKVFKYYGFSRIQKKYVTSPGYPSKVDAAFIGRDGYIYLFKGSEYWIFDEARMDVKSPNGKPISSMWPGMPPNIGAAVRLRDGYIYFFKGERYRKYDEYYKRVLPGYPKNKAAPWMGKVCGGVSVPK</sequence>
<comment type="caution">
    <text evidence="16">The sequence shown here is derived from an EMBL/GenBank/DDBJ whole genome shotgun (WGS) entry which is preliminary data.</text>
</comment>
<dbReference type="Proteomes" id="UP001208570">
    <property type="component" value="Unassembled WGS sequence"/>
</dbReference>
<evidence type="ECO:0000256" key="3">
    <source>
        <dbReference type="ARBA" id="ARBA00022723"/>
    </source>
</evidence>
<comment type="cofactor">
    <cofactor evidence="11">
        <name>Ca(2+)</name>
        <dbReference type="ChEBI" id="CHEBI:29108"/>
    </cofactor>
    <text evidence="11">Can bind about 5 Ca(2+) ions per subunit.</text>
</comment>
<feature type="binding site" evidence="11">
    <location>
        <position position="216"/>
    </location>
    <ligand>
        <name>Ca(2+)</name>
        <dbReference type="ChEBI" id="CHEBI:29108"/>
        <label>2</label>
    </ligand>
</feature>
<keyword evidence="8" id="KW-0865">Zymogen</keyword>